<accession>A0A395MGL1</accession>
<sequence length="324" mass="34916">MSKGTVFLTGASGFLGSHIAAKLLTAGYGLRLSFRTQRKSDDFLSFFPESNFQTCIVPDITARGAYGNNLAGCNYVIHCASPYSFKVDNIQKDLIEPAVEGTNEILSAVAATPSVKRVVLTSSFAAIVNPFEGPRPGYTYTEQDWNPITLENVGNNKIFGYLASKKLAEKAAWDFVDAQTSIQNPVSLVTICPPMIFGPAHPAAGISLSHLNESSAQLLAAVKGVNVAPARMPVFADVRDVADIHVASLDQDKVAGSERFIVCGGKYTWLAVQQLAQGQTPTEEAMAQADEYYSIDPSKVETMLEVQWTSLENCVGEFMSTIGL</sequence>
<reference evidence="4 5" key="1">
    <citation type="journal article" date="2018" name="PLoS Pathog.">
        <title>Evolution of structural diversity of trichothecenes, a family of toxins produced by plant pathogenic and entomopathogenic fungi.</title>
        <authorList>
            <person name="Proctor R.H."/>
            <person name="McCormick S.P."/>
            <person name="Kim H.S."/>
            <person name="Cardoza R.E."/>
            <person name="Stanley A.M."/>
            <person name="Lindo L."/>
            <person name="Kelly A."/>
            <person name="Brown D.W."/>
            <person name="Lee T."/>
            <person name="Vaughan M.M."/>
            <person name="Alexander N.J."/>
            <person name="Busman M."/>
            <person name="Gutierrez S."/>
        </authorList>
    </citation>
    <scope>NUCLEOTIDE SEQUENCE [LARGE SCALE GENOMIC DNA]</scope>
    <source>
        <strain evidence="4 5">NRRL 13405</strain>
    </source>
</reference>
<dbReference type="InterPro" id="IPR050425">
    <property type="entry name" value="NAD(P)_dehydrat-like"/>
</dbReference>
<dbReference type="InterPro" id="IPR002225">
    <property type="entry name" value="3Beta_OHSteriod_DH/Estase"/>
</dbReference>
<proteinExistence type="inferred from homology"/>
<dbReference type="PANTHER" id="PTHR10366">
    <property type="entry name" value="NAD DEPENDENT EPIMERASE/DEHYDRATASE"/>
    <property type="match status" value="1"/>
</dbReference>
<feature type="domain" description="3-beta hydroxysteroid dehydrogenase/isomerase" evidence="3">
    <location>
        <begin position="8"/>
        <end position="246"/>
    </location>
</feature>
<evidence type="ECO:0000259" key="3">
    <source>
        <dbReference type="Pfam" id="PF01073"/>
    </source>
</evidence>
<evidence type="ECO:0000313" key="5">
    <source>
        <dbReference type="Proteomes" id="UP000265631"/>
    </source>
</evidence>
<dbReference type="PANTHER" id="PTHR10366:SF564">
    <property type="entry name" value="STEROL-4-ALPHA-CARBOXYLATE 3-DEHYDROGENASE, DECARBOXYLATING"/>
    <property type="match status" value="1"/>
</dbReference>
<dbReference type="GO" id="GO:0006694">
    <property type="term" value="P:steroid biosynthetic process"/>
    <property type="evidence" value="ECO:0007669"/>
    <property type="project" value="InterPro"/>
</dbReference>
<dbReference type="Proteomes" id="UP000265631">
    <property type="component" value="Unassembled WGS sequence"/>
</dbReference>
<name>A0A395MGL1_9HYPO</name>
<keyword evidence="5" id="KW-1185">Reference proteome</keyword>
<keyword evidence="1" id="KW-0560">Oxidoreductase</keyword>
<gene>
    <name evidence="4" type="ORF">FIE12Z_8672</name>
</gene>
<dbReference type="Pfam" id="PF01073">
    <property type="entry name" value="3Beta_HSD"/>
    <property type="match status" value="1"/>
</dbReference>
<evidence type="ECO:0000256" key="2">
    <source>
        <dbReference type="ARBA" id="ARBA00023445"/>
    </source>
</evidence>
<dbReference type="Gene3D" id="3.40.50.720">
    <property type="entry name" value="NAD(P)-binding Rossmann-like Domain"/>
    <property type="match status" value="1"/>
</dbReference>
<evidence type="ECO:0000313" key="4">
    <source>
        <dbReference type="EMBL" id="RFN47058.1"/>
    </source>
</evidence>
<evidence type="ECO:0000256" key="1">
    <source>
        <dbReference type="ARBA" id="ARBA00023002"/>
    </source>
</evidence>
<dbReference type="InterPro" id="IPR036291">
    <property type="entry name" value="NAD(P)-bd_dom_sf"/>
</dbReference>
<dbReference type="GO" id="GO:0016616">
    <property type="term" value="F:oxidoreductase activity, acting on the CH-OH group of donors, NAD or NADP as acceptor"/>
    <property type="evidence" value="ECO:0007669"/>
    <property type="project" value="InterPro"/>
</dbReference>
<dbReference type="STRING" id="2594813.A0A395MGL1"/>
<protein>
    <submittedName>
        <fullName evidence="4">Putative nADPh-dependent methylglyoxal reductase grp2</fullName>
    </submittedName>
</protein>
<dbReference type="OrthoDB" id="2735536at2759"/>
<comment type="caution">
    <text evidence="4">The sequence shown here is derived from an EMBL/GenBank/DDBJ whole genome shotgun (WGS) entry which is preliminary data.</text>
</comment>
<dbReference type="SUPFAM" id="SSF51735">
    <property type="entry name" value="NAD(P)-binding Rossmann-fold domains"/>
    <property type="match status" value="1"/>
</dbReference>
<comment type="similarity">
    <text evidence="2">Belongs to the NAD(P)-dependent epimerase/dehydratase family. Dihydroflavonol-4-reductase subfamily.</text>
</comment>
<organism evidence="4 5">
    <name type="scientific">Fusarium flagelliforme</name>
    <dbReference type="NCBI Taxonomy" id="2675880"/>
    <lineage>
        <taxon>Eukaryota</taxon>
        <taxon>Fungi</taxon>
        <taxon>Dikarya</taxon>
        <taxon>Ascomycota</taxon>
        <taxon>Pezizomycotina</taxon>
        <taxon>Sordariomycetes</taxon>
        <taxon>Hypocreomycetidae</taxon>
        <taxon>Hypocreales</taxon>
        <taxon>Nectriaceae</taxon>
        <taxon>Fusarium</taxon>
        <taxon>Fusarium incarnatum-equiseti species complex</taxon>
    </lineage>
</organism>
<dbReference type="AlphaFoldDB" id="A0A395MGL1"/>
<dbReference type="EMBL" id="PXXK01000273">
    <property type="protein sequence ID" value="RFN47058.1"/>
    <property type="molecule type" value="Genomic_DNA"/>
</dbReference>